<dbReference type="GeneID" id="108736719"/>
<keyword evidence="9 10" id="KW-0472">Membrane</keyword>
<evidence type="ECO:0000259" key="11">
    <source>
        <dbReference type="PROSITE" id="PS51292"/>
    </source>
</evidence>
<sequence length="356" mass="40469">MSFPSNKPKIPCINYAPSDTQIKETEILVTVFKTESNCKLKCKRHGNNSPNSIQQNSLHNLTQGDVTPTLAYFNSKIDLNNDSSSHTGEYEGTYRKESGYVLKPTKVFTVINNILSNEDINSKSDDDEKSDSENKSIISEISRLTPKASLKKLCSNFCRICHGGKSFAELLSPCKCKGSIALAHLECLEHWLRESGNSHCELCQHHFQIIREPKYSIPMSVLVFLRNPGEQYGAEMALDMVAFLFYTPLTVFTTYLLMLICENYTKTTMQNEKSVGAHLMVFASIFGMAAIDFTYSSWIMLVFQKYIDAWRSWYRTNCNLKLILPSPKNKDTLCRKSHTRLLRNHIRRGISIGSIN</sequence>
<proteinExistence type="predicted"/>
<dbReference type="PANTHER" id="PTHR46065">
    <property type="entry name" value="E3 UBIQUITIN-PROTEIN LIGASE MARCH 2/3 FAMILY MEMBER"/>
    <property type="match status" value="1"/>
</dbReference>
<dbReference type="GO" id="GO:0016020">
    <property type="term" value="C:membrane"/>
    <property type="evidence" value="ECO:0007669"/>
    <property type="project" value="UniProtKB-SubCell"/>
</dbReference>
<accession>A0A7F5R3R5</accession>
<dbReference type="AlphaFoldDB" id="A0A7F5R3R5"/>
<dbReference type="Gene3D" id="3.30.40.10">
    <property type="entry name" value="Zinc/RING finger domain, C3HC4 (zinc finger)"/>
    <property type="match status" value="1"/>
</dbReference>
<dbReference type="KEGG" id="apln:108736719"/>
<keyword evidence="3 10" id="KW-0812">Transmembrane</keyword>
<evidence type="ECO:0000256" key="5">
    <source>
        <dbReference type="ARBA" id="ARBA00022771"/>
    </source>
</evidence>
<dbReference type="GO" id="GO:0004842">
    <property type="term" value="F:ubiquitin-protein transferase activity"/>
    <property type="evidence" value="ECO:0007669"/>
    <property type="project" value="TreeGrafter"/>
</dbReference>
<evidence type="ECO:0000256" key="8">
    <source>
        <dbReference type="ARBA" id="ARBA00022989"/>
    </source>
</evidence>
<keyword evidence="2" id="KW-0808">Transferase</keyword>
<keyword evidence="5" id="KW-0863">Zinc-finger</keyword>
<keyword evidence="6" id="KW-0833">Ubl conjugation pathway</keyword>
<comment type="subcellular location">
    <subcellularLocation>
        <location evidence="1">Membrane</location>
        <topology evidence="1">Multi-pass membrane protein</topology>
    </subcellularLocation>
</comment>
<dbReference type="GO" id="GO:0016567">
    <property type="term" value="P:protein ubiquitination"/>
    <property type="evidence" value="ECO:0007669"/>
    <property type="project" value="TreeGrafter"/>
</dbReference>
<evidence type="ECO:0000313" key="13">
    <source>
        <dbReference type="RefSeq" id="XP_025829978.1"/>
    </source>
</evidence>
<feature type="transmembrane region" description="Helical" evidence="10">
    <location>
        <begin position="241"/>
        <end position="260"/>
    </location>
</feature>
<dbReference type="SMART" id="SM00744">
    <property type="entry name" value="RINGv"/>
    <property type="match status" value="1"/>
</dbReference>
<dbReference type="Pfam" id="PF12906">
    <property type="entry name" value="RINGv"/>
    <property type="match status" value="1"/>
</dbReference>
<name>A0A7F5R3R5_AGRPL</name>
<evidence type="ECO:0000256" key="6">
    <source>
        <dbReference type="ARBA" id="ARBA00022786"/>
    </source>
</evidence>
<evidence type="ECO:0000256" key="3">
    <source>
        <dbReference type="ARBA" id="ARBA00022692"/>
    </source>
</evidence>
<gene>
    <name evidence="13" type="primary">LOC108736719</name>
</gene>
<dbReference type="GO" id="GO:0008270">
    <property type="term" value="F:zinc ion binding"/>
    <property type="evidence" value="ECO:0007669"/>
    <property type="project" value="UniProtKB-KW"/>
</dbReference>
<keyword evidence="4" id="KW-0479">Metal-binding</keyword>
<feature type="transmembrane region" description="Helical" evidence="10">
    <location>
        <begin position="280"/>
        <end position="303"/>
    </location>
</feature>
<dbReference type="InterPro" id="IPR011016">
    <property type="entry name" value="Znf_RING-CH"/>
</dbReference>
<evidence type="ECO:0000256" key="7">
    <source>
        <dbReference type="ARBA" id="ARBA00022833"/>
    </source>
</evidence>
<dbReference type="InParanoid" id="A0A7F5R3R5"/>
<organism evidence="12 13">
    <name type="scientific">Agrilus planipennis</name>
    <name type="common">Emerald ash borer</name>
    <name type="synonym">Agrilus marcopoli</name>
    <dbReference type="NCBI Taxonomy" id="224129"/>
    <lineage>
        <taxon>Eukaryota</taxon>
        <taxon>Metazoa</taxon>
        <taxon>Ecdysozoa</taxon>
        <taxon>Arthropoda</taxon>
        <taxon>Hexapoda</taxon>
        <taxon>Insecta</taxon>
        <taxon>Pterygota</taxon>
        <taxon>Neoptera</taxon>
        <taxon>Endopterygota</taxon>
        <taxon>Coleoptera</taxon>
        <taxon>Polyphaga</taxon>
        <taxon>Elateriformia</taxon>
        <taxon>Buprestoidea</taxon>
        <taxon>Buprestidae</taxon>
        <taxon>Agrilinae</taxon>
        <taxon>Agrilus</taxon>
    </lineage>
</organism>
<dbReference type="Proteomes" id="UP000192223">
    <property type="component" value="Unplaced"/>
</dbReference>
<keyword evidence="12" id="KW-1185">Reference proteome</keyword>
<protein>
    <submittedName>
        <fullName evidence="13">E3 ubiquitin-protein ligase MARCH8-like</fullName>
    </submittedName>
</protein>
<feature type="domain" description="RING-CH-type" evidence="11">
    <location>
        <begin position="150"/>
        <end position="210"/>
    </location>
</feature>
<keyword evidence="7" id="KW-0862">Zinc</keyword>
<evidence type="ECO:0000256" key="10">
    <source>
        <dbReference type="SAM" id="Phobius"/>
    </source>
</evidence>
<evidence type="ECO:0000256" key="9">
    <source>
        <dbReference type="ARBA" id="ARBA00023136"/>
    </source>
</evidence>
<dbReference type="RefSeq" id="XP_025829978.1">
    <property type="nucleotide sequence ID" value="XM_025974193.1"/>
</dbReference>
<dbReference type="OrthoDB" id="273089at2759"/>
<dbReference type="PANTHER" id="PTHR46065:SF3">
    <property type="entry name" value="FI20425P1"/>
    <property type="match status" value="1"/>
</dbReference>
<keyword evidence="8 10" id="KW-1133">Transmembrane helix</keyword>
<dbReference type="InterPro" id="IPR013083">
    <property type="entry name" value="Znf_RING/FYVE/PHD"/>
</dbReference>
<dbReference type="SUPFAM" id="SSF57850">
    <property type="entry name" value="RING/U-box"/>
    <property type="match status" value="1"/>
</dbReference>
<reference evidence="13" key="1">
    <citation type="submission" date="2025-08" db="UniProtKB">
        <authorList>
            <consortium name="RefSeq"/>
        </authorList>
    </citation>
    <scope>IDENTIFICATION</scope>
    <source>
        <tissue evidence="13">Entire body</tissue>
    </source>
</reference>
<evidence type="ECO:0000256" key="1">
    <source>
        <dbReference type="ARBA" id="ARBA00004141"/>
    </source>
</evidence>
<evidence type="ECO:0000256" key="2">
    <source>
        <dbReference type="ARBA" id="ARBA00022679"/>
    </source>
</evidence>
<evidence type="ECO:0000313" key="12">
    <source>
        <dbReference type="Proteomes" id="UP000192223"/>
    </source>
</evidence>
<dbReference type="PROSITE" id="PS51292">
    <property type="entry name" value="ZF_RING_CH"/>
    <property type="match status" value="1"/>
</dbReference>
<evidence type="ECO:0000256" key="4">
    <source>
        <dbReference type="ARBA" id="ARBA00022723"/>
    </source>
</evidence>